<evidence type="ECO:0000256" key="1">
    <source>
        <dbReference type="SAM" id="SignalP"/>
    </source>
</evidence>
<dbReference type="EMBL" id="JW881683">
    <property type="protein sequence ID" value="AFP14200.1"/>
    <property type="molecule type" value="mRNA"/>
</dbReference>
<evidence type="ECO:0000313" key="3">
    <source>
        <dbReference type="EMBL" id="AFP14200.1"/>
    </source>
</evidence>
<dbReference type="InterPro" id="IPR016054">
    <property type="entry name" value="LY6_UPA_recep-like"/>
</dbReference>
<name>V9LKE3_CALMI</name>
<feature type="chain" id="PRO_5004778676" evidence="1">
    <location>
        <begin position="20"/>
        <end position="92"/>
    </location>
</feature>
<keyword evidence="1" id="KW-0732">Signal</keyword>
<protein>
    <submittedName>
        <fullName evidence="3">CD59 glycoprotein-like protein</fullName>
    </submittedName>
</protein>
<feature type="domain" description="UPAR/Ly6" evidence="2">
    <location>
        <begin position="19"/>
        <end position="92"/>
    </location>
</feature>
<accession>V9LKE3</accession>
<dbReference type="AlphaFoldDB" id="V9LKE3"/>
<proteinExistence type="evidence at transcript level"/>
<dbReference type="SUPFAM" id="SSF57302">
    <property type="entry name" value="Snake toxin-like"/>
    <property type="match status" value="1"/>
</dbReference>
<organism evidence="3">
    <name type="scientific">Callorhinchus milii</name>
    <name type="common">Ghost shark</name>
    <dbReference type="NCBI Taxonomy" id="7868"/>
    <lineage>
        <taxon>Eukaryota</taxon>
        <taxon>Metazoa</taxon>
        <taxon>Chordata</taxon>
        <taxon>Craniata</taxon>
        <taxon>Vertebrata</taxon>
        <taxon>Chondrichthyes</taxon>
        <taxon>Holocephali</taxon>
        <taxon>Chimaeriformes</taxon>
        <taxon>Callorhinchidae</taxon>
        <taxon>Callorhinchus</taxon>
    </lineage>
</organism>
<sequence length="92" mass="10399">MAKLAVVFALVTVLYSAEALLCHHCVSLDPKSLCQIAEEMCEPRNTHCIFVNYPKSNIHIRRCVPFSECHILEETKNATDFHTVCCDTDLCN</sequence>
<dbReference type="Pfam" id="PF00021">
    <property type="entry name" value="UPAR_LY6"/>
    <property type="match status" value="1"/>
</dbReference>
<evidence type="ECO:0000259" key="2">
    <source>
        <dbReference type="Pfam" id="PF00021"/>
    </source>
</evidence>
<feature type="signal peptide" evidence="1">
    <location>
        <begin position="1"/>
        <end position="19"/>
    </location>
</feature>
<reference evidence="3" key="1">
    <citation type="journal article" date="2014" name="Nature">
        <title>Elephant shark genome provides unique insights into gnathostome evolution.</title>
        <authorList>
            <consortium name="International Elephant Shark Genome Sequencing Consortium"/>
            <person name="Venkatesh B."/>
            <person name="Lee A.P."/>
            <person name="Ravi V."/>
            <person name="Maurya A.K."/>
            <person name="Lian M.M."/>
            <person name="Swann J.B."/>
            <person name="Ohta Y."/>
            <person name="Flajnik M.F."/>
            <person name="Sutoh Y."/>
            <person name="Kasahara M."/>
            <person name="Hoon S."/>
            <person name="Gangu V."/>
            <person name="Roy S.W."/>
            <person name="Irimia M."/>
            <person name="Korzh V."/>
            <person name="Kondrychyn I."/>
            <person name="Lim Z.W."/>
            <person name="Tay B.H."/>
            <person name="Tohari S."/>
            <person name="Kong K.W."/>
            <person name="Ho S."/>
            <person name="Lorente-Galdos B."/>
            <person name="Quilez J."/>
            <person name="Marques-Bonet T."/>
            <person name="Raney B.J."/>
            <person name="Ingham P.W."/>
            <person name="Tay A."/>
            <person name="Hillier L.W."/>
            <person name="Minx P."/>
            <person name="Boehm T."/>
            <person name="Wilson R.K."/>
            <person name="Brenner S."/>
            <person name="Warren W.C."/>
        </authorList>
    </citation>
    <scope>NUCLEOTIDE SEQUENCE</scope>
    <source>
        <tissue evidence="3">Muscle</tissue>
    </source>
</reference>
<dbReference type="InterPro" id="IPR045860">
    <property type="entry name" value="Snake_toxin-like_sf"/>
</dbReference>
<dbReference type="Gene3D" id="2.10.60.10">
    <property type="entry name" value="CD59"/>
    <property type="match status" value="1"/>
</dbReference>